<feature type="domain" description="DUF1990" evidence="1">
    <location>
        <begin position="15"/>
        <end position="167"/>
    </location>
</feature>
<dbReference type="KEGG" id="mmc:Mmcs_2239"/>
<proteinExistence type="predicted"/>
<dbReference type="InterPro" id="IPR014457">
    <property type="entry name" value="UCP010260"/>
</dbReference>
<organism evidence="2">
    <name type="scientific">Mycobacterium sp. (strain MCS)</name>
    <dbReference type="NCBI Taxonomy" id="164756"/>
    <lineage>
        <taxon>Bacteria</taxon>
        <taxon>Bacillati</taxon>
        <taxon>Actinomycetota</taxon>
        <taxon>Actinomycetes</taxon>
        <taxon>Mycobacteriales</taxon>
        <taxon>Mycobacteriaceae</taxon>
        <taxon>Mycobacterium</taxon>
    </lineage>
</organism>
<dbReference type="PANTHER" id="PTHR34202:SF1">
    <property type="entry name" value="UPF0548 PROTEIN"/>
    <property type="match status" value="1"/>
</dbReference>
<evidence type="ECO:0000313" key="2">
    <source>
        <dbReference type="EMBL" id="ABG08347.1"/>
    </source>
</evidence>
<accession>A0A5Q5BJC9</accession>
<dbReference type="AlphaFoldDB" id="A0A5Q5BJC9"/>
<gene>
    <name evidence="2" type="ordered locus">Mmcs_2239</name>
</gene>
<dbReference type="InterPro" id="IPR018960">
    <property type="entry name" value="DUF1990"/>
</dbReference>
<dbReference type="EMBL" id="CP000384">
    <property type="protein sequence ID" value="ABG08347.1"/>
    <property type="molecule type" value="Genomic_DNA"/>
</dbReference>
<dbReference type="PANTHER" id="PTHR34202">
    <property type="entry name" value="UPF0548 PROTEIN"/>
    <property type="match status" value="1"/>
</dbReference>
<name>A0A5Q5BJC9_MYCSS</name>
<dbReference type="Pfam" id="PF09348">
    <property type="entry name" value="DUF1990"/>
    <property type="match status" value="1"/>
</dbReference>
<reference evidence="2" key="1">
    <citation type="submission" date="2006-06" db="EMBL/GenBank/DDBJ databases">
        <title>Complete sequence of chromosome of Mycobacterium sp. MCS.</title>
        <authorList>
            <consortium name="US DOE Joint Genome Institute"/>
            <person name="Copeland A."/>
            <person name="Lucas S."/>
            <person name="Lapidus A."/>
            <person name="Barry K."/>
            <person name="Detter J.C."/>
            <person name="Glavina del Rio T."/>
            <person name="Hammon N."/>
            <person name="Israni S."/>
            <person name="Dalin E."/>
            <person name="Tice H."/>
            <person name="Pitluck S."/>
            <person name="Martinez M."/>
            <person name="Schmutz J."/>
            <person name="Larimer F."/>
            <person name="Land M."/>
            <person name="Hauser L."/>
            <person name="Kyrpides N."/>
            <person name="Kim E."/>
            <person name="Miller C.D."/>
            <person name="Hughes J.E."/>
            <person name="Anderson A.J."/>
            <person name="Sims R.C."/>
            <person name="Richardson P."/>
        </authorList>
    </citation>
    <scope>NUCLEOTIDE SEQUENCE [LARGE SCALE GENOMIC DNA]</scope>
    <source>
        <strain evidence="2">MCS</strain>
    </source>
</reference>
<sequence length="168" mass="18451">MKLADLADLADLPLTYREVGATAGPMPPGYHHVRESALIGSGRARFDEAAEAVMRWGMLRGAGLRVTPTTEVARVGSEVIVGLGPVKVPCRVVYVVDEPDRRGFAYGTLPGHAETGEELFAVRYDPMSDGVYAEVAAFSRHRTWWSRLAGPVTSRLQRVVTRRYLRAL</sequence>
<evidence type="ECO:0000259" key="1">
    <source>
        <dbReference type="Pfam" id="PF09348"/>
    </source>
</evidence>
<dbReference type="PIRSF" id="PIRSF010260">
    <property type="entry name" value="UCP010260"/>
    <property type="match status" value="1"/>
</dbReference>
<protein>
    <recommendedName>
        <fullName evidence="1">DUF1990 domain-containing protein</fullName>
    </recommendedName>
</protein>